<dbReference type="Proteomes" id="UP000295304">
    <property type="component" value="Unassembled WGS sequence"/>
</dbReference>
<evidence type="ECO:0000313" key="1">
    <source>
        <dbReference type="EMBL" id="TCS59845.1"/>
    </source>
</evidence>
<organism evidence="1 2">
    <name type="scientific">Varunaivibrio sulfuroxidans</name>
    <dbReference type="NCBI Taxonomy" id="1773489"/>
    <lineage>
        <taxon>Bacteria</taxon>
        <taxon>Pseudomonadati</taxon>
        <taxon>Pseudomonadota</taxon>
        <taxon>Alphaproteobacteria</taxon>
        <taxon>Rhodospirillales</taxon>
        <taxon>Magnetovibrionaceae</taxon>
        <taxon>Varunaivibrio</taxon>
    </lineage>
</organism>
<proteinExistence type="predicted"/>
<comment type="caution">
    <text evidence="1">The sequence shown here is derived from an EMBL/GenBank/DDBJ whole genome shotgun (WGS) entry which is preliminary data.</text>
</comment>
<name>A0A4R3J3S4_9PROT</name>
<protein>
    <submittedName>
        <fullName evidence="1">Uncharacterized protein</fullName>
    </submittedName>
</protein>
<reference evidence="1 2" key="1">
    <citation type="submission" date="2019-03" db="EMBL/GenBank/DDBJ databases">
        <title>Genomic Encyclopedia of Type Strains, Phase IV (KMG-IV): sequencing the most valuable type-strain genomes for metagenomic binning, comparative biology and taxonomic classification.</title>
        <authorList>
            <person name="Goeker M."/>
        </authorList>
    </citation>
    <scope>NUCLEOTIDE SEQUENCE [LARGE SCALE GENOMIC DNA]</scope>
    <source>
        <strain evidence="1 2">DSM 101688</strain>
    </source>
</reference>
<dbReference type="RefSeq" id="WP_132940192.1">
    <property type="nucleotide sequence ID" value="NZ_CP119676.1"/>
</dbReference>
<sequence length="124" mass="14478">MIVRYMRERRSNPDGEDPMVTFGKEYLVVDMQFSAREEGSCDVSVLCDDGGGPGILDLACFDFVDQRIPDNWVCQRLSNTMYRITPPEFMGHFWSEYNNADDEAEKTLKRVMQRIHEFHYPQNA</sequence>
<keyword evidence="2" id="KW-1185">Reference proteome</keyword>
<dbReference type="AlphaFoldDB" id="A0A4R3J3S4"/>
<dbReference type="OrthoDB" id="129343at2"/>
<evidence type="ECO:0000313" key="2">
    <source>
        <dbReference type="Proteomes" id="UP000295304"/>
    </source>
</evidence>
<accession>A0A4R3J3S4</accession>
<dbReference type="EMBL" id="SLZW01000016">
    <property type="protein sequence ID" value="TCS59845.1"/>
    <property type="molecule type" value="Genomic_DNA"/>
</dbReference>
<gene>
    <name evidence="1" type="ORF">EDD55_1167</name>
</gene>